<evidence type="ECO:0000313" key="1">
    <source>
        <dbReference type="EMBL" id="SFN68191.1"/>
    </source>
</evidence>
<evidence type="ECO:0008006" key="3">
    <source>
        <dbReference type="Google" id="ProtNLM"/>
    </source>
</evidence>
<dbReference type="EMBL" id="FOVC01000014">
    <property type="protein sequence ID" value="SFN68191.1"/>
    <property type="molecule type" value="Genomic_DNA"/>
</dbReference>
<evidence type="ECO:0000313" key="2">
    <source>
        <dbReference type="Proteomes" id="UP000242222"/>
    </source>
</evidence>
<dbReference type="Proteomes" id="UP000242222">
    <property type="component" value="Unassembled WGS sequence"/>
</dbReference>
<sequence>MLNNALNDACQSEDWLRVQSLDRDISDFLQRLHTAPPEAIDMSALRILQQSHYEVMLQSQRRLETLQQKLQRYHASREGLQAYDLFSPPQGE</sequence>
<dbReference type="AlphaFoldDB" id="A0A1I5B0Q4"/>
<protein>
    <recommendedName>
        <fullName evidence="3">Protein FliT</fullName>
    </recommendedName>
</protein>
<reference evidence="2" key="1">
    <citation type="submission" date="2016-10" db="EMBL/GenBank/DDBJ databases">
        <authorList>
            <person name="Varghese N."/>
            <person name="Submissions S."/>
        </authorList>
    </citation>
    <scope>NUCLEOTIDE SEQUENCE [LARGE SCALE GENOMIC DNA]</scope>
    <source>
        <strain evidence="2">N6PO6</strain>
    </source>
</reference>
<proteinExistence type="predicted"/>
<dbReference type="STRING" id="1367852.SAMN05216516_1144"/>
<accession>A0A1I5B0Q4</accession>
<keyword evidence="2" id="KW-1185">Reference proteome</keyword>
<gene>
    <name evidence="1" type="ORF">SAMN05216516_1144</name>
</gene>
<organism evidence="1 2">
    <name type="scientific">Izhakiella capsodis</name>
    <dbReference type="NCBI Taxonomy" id="1367852"/>
    <lineage>
        <taxon>Bacteria</taxon>
        <taxon>Pseudomonadati</taxon>
        <taxon>Pseudomonadota</taxon>
        <taxon>Gammaproteobacteria</taxon>
        <taxon>Enterobacterales</taxon>
        <taxon>Erwiniaceae</taxon>
        <taxon>Izhakiella</taxon>
    </lineage>
</organism>
<name>A0A1I5B0Q4_9GAMM</name>